<name>A0A4S4L6Z2_9AGAM</name>
<comment type="caution">
    <text evidence="2">The sequence shown here is derived from an EMBL/GenBank/DDBJ whole genome shotgun (WGS) entry which is preliminary data.</text>
</comment>
<feature type="compositionally biased region" description="Polar residues" evidence="1">
    <location>
        <begin position="18"/>
        <end position="27"/>
    </location>
</feature>
<proteinExistence type="predicted"/>
<dbReference type="Proteomes" id="UP000310158">
    <property type="component" value="Unassembled WGS sequence"/>
</dbReference>
<sequence>MGADNSRRFAASACPSISAPTTSSSLHPPTAPRPIVQPAMPACPRATHLCAPYATIQGPAELKLQPPASAHVHAPPSAAGEVLRGHEIAEGGV</sequence>
<organism evidence="2 3">
    <name type="scientific">Bondarzewia mesenterica</name>
    <dbReference type="NCBI Taxonomy" id="1095465"/>
    <lineage>
        <taxon>Eukaryota</taxon>
        <taxon>Fungi</taxon>
        <taxon>Dikarya</taxon>
        <taxon>Basidiomycota</taxon>
        <taxon>Agaricomycotina</taxon>
        <taxon>Agaricomycetes</taxon>
        <taxon>Russulales</taxon>
        <taxon>Bondarzewiaceae</taxon>
        <taxon>Bondarzewia</taxon>
    </lineage>
</organism>
<evidence type="ECO:0000313" key="2">
    <source>
        <dbReference type="EMBL" id="THH07189.1"/>
    </source>
</evidence>
<feature type="compositionally biased region" description="Low complexity" evidence="1">
    <location>
        <begin position="67"/>
        <end position="79"/>
    </location>
</feature>
<gene>
    <name evidence="2" type="ORF">EW146_g9396</name>
</gene>
<keyword evidence="3" id="KW-1185">Reference proteome</keyword>
<accession>A0A4S4L6Z2</accession>
<feature type="region of interest" description="Disordered" evidence="1">
    <location>
        <begin position="67"/>
        <end position="93"/>
    </location>
</feature>
<protein>
    <submittedName>
        <fullName evidence="2">Uncharacterized protein</fullName>
    </submittedName>
</protein>
<feature type="region of interest" description="Disordered" evidence="1">
    <location>
        <begin position="1"/>
        <end position="35"/>
    </location>
</feature>
<feature type="compositionally biased region" description="Basic and acidic residues" evidence="1">
    <location>
        <begin position="83"/>
        <end position="93"/>
    </location>
</feature>
<evidence type="ECO:0000313" key="3">
    <source>
        <dbReference type="Proteomes" id="UP000310158"/>
    </source>
</evidence>
<dbReference type="AlphaFoldDB" id="A0A4S4L6Z2"/>
<evidence type="ECO:0000256" key="1">
    <source>
        <dbReference type="SAM" id="MobiDB-lite"/>
    </source>
</evidence>
<reference evidence="2 3" key="1">
    <citation type="submission" date="2019-02" db="EMBL/GenBank/DDBJ databases">
        <title>Genome sequencing of the rare red list fungi Bondarzewia mesenterica.</title>
        <authorList>
            <person name="Buettner E."/>
            <person name="Kellner H."/>
        </authorList>
    </citation>
    <scope>NUCLEOTIDE SEQUENCE [LARGE SCALE GENOMIC DNA]</scope>
    <source>
        <strain evidence="2 3">DSM 108281</strain>
    </source>
</reference>
<dbReference type="EMBL" id="SGPL01000802">
    <property type="protein sequence ID" value="THH07189.1"/>
    <property type="molecule type" value="Genomic_DNA"/>
</dbReference>